<gene>
    <name evidence="2" type="ORF">CALVIDRAFT_412579</name>
</gene>
<protein>
    <submittedName>
        <fullName evidence="2">Uncharacterized protein</fullName>
    </submittedName>
</protein>
<feature type="non-terminal residue" evidence="2">
    <location>
        <position position="80"/>
    </location>
</feature>
<dbReference type="AlphaFoldDB" id="A0A167G5R1"/>
<proteinExistence type="predicted"/>
<organism evidence="2 3">
    <name type="scientific">Calocera viscosa (strain TUFC12733)</name>
    <dbReference type="NCBI Taxonomy" id="1330018"/>
    <lineage>
        <taxon>Eukaryota</taxon>
        <taxon>Fungi</taxon>
        <taxon>Dikarya</taxon>
        <taxon>Basidiomycota</taxon>
        <taxon>Agaricomycotina</taxon>
        <taxon>Dacrymycetes</taxon>
        <taxon>Dacrymycetales</taxon>
        <taxon>Dacrymycetaceae</taxon>
        <taxon>Calocera</taxon>
    </lineage>
</organism>
<evidence type="ECO:0000313" key="2">
    <source>
        <dbReference type="EMBL" id="KZO90198.1"/>
    </source>
</evidence>
<feature type="non-terminal residue" evidence="2">
    <location>
        <position position="1"/>
    </location>
</feature>
<feature type="region of interest" description="Disordered" evidence="1">
    <location>
        <begin position="36"/>
        <end position="80"/>
    </location>
</feature>
<accession>A0A167G5R1</accession>
<sequence>ATVLVPVLHVVFARRLEVGEVRRVISDRLEIVDRERDFGGTGDGEKVEDGVGRPANEAHQRDGVLESAASDNVPRLDVLR</sequence>
<dbReference type="Proteomes" id="UP000076738">
    <property type="component" value="Unassembled WGS sequence"/>
</dbReference>
<feature type="compositionally biased region" description="Basic and acidic residues" evidence="1">
    <location>
        <begin position="36"/>
        <end position="64"/>
    </location>
</feature>
<evidence type="ECO:0000313" key="3">
    <source>
        <dbReference type="Proteomes" id="UP000076738"/>
    </source>
</evidence>
<dbReference type="EMBL" id="KV417349">
    <property type="protein sequence ID" value="KZO90198.1"/>
    <property type="molecule type" value="Genomic_DNA"/>
</dbReference>
<keyword evidence="3" id="KW-1185">Reference proteome</keyword>
<evidence type="ECO:0000256" key="1">
    <source>
        <dbReference type="SAM" id="MobiDB-lite"/>
    </source>
</evidence>
<reference evidence="2 3" key="1">
    <citation type="journal article" date="2016" name="Mol. Biol. Evol.">
        <title>Comparative Genomics of Early-Diverging Mushroom-Forming Fungi Provides Insights into the Origins of Lignocellulose Decay Capabilities.</title>
        <authorList>
            <person name="Nagy L.G."/>
            <person name="Riley R."/>
            <person name="Tritt A."/>
            <person name="Adam C."/>
            <person name="Daum C."/>
            <person name="Floudas D."/>
            <person name="Sun H."/>
            <person name="Yadav J.S."/>
            <person name="Pangilinan J."/>
            <person name="Larsson K.H."/>
            <person name="Matsuura K."/>
            <person name="Barry K."/>
            <person name="Labutti K."/>
            <person name="Kuo R."/>
            <person name="Ohm R.A."/>
            <person name="Bhattacharya S.S."/>
            <person name="Shirouzu T."/>
            <person name="Yoshinaga Y."/>
            <person name="Martin F.M."/>
            <person name="Grigoriev I.V."/>
            <person name="Hibbett D.S."/>
        </authorList>
    </citation>
    <scope>NUCLEOTIDE SEQUENCE [LARGE SCALE GENOMIC DNA]</scope>
    <source>
        <strain evidence="2 3">TUFC12733</strain>
    </source>
</reference>
<name>A0A167G5R1_CALVF</name>